<dbReference type="OrthoDB" id="5966500at2759"/>
<dbReference type="GO" id="GO:0007165">
    <property type="term" value="P:signal transduction"/>
    <property type="evidence" value="ECO:0007669"/>
    <property type="project" value="TreeGrafter"/>
</dbReference>
<proteinExistence type="predicted"/>
<name>A0A5C3LX76_9AGAR</name>
<evidence type="ECO:0000259" key="1">
    <source>
        <dbReference type="PROSITE" id="PS50011"/>
    </source>
</evidence>
<dbReference type="InterPro" id="IPR050167">
    <property type="entry name" value="Ser_Thr_protein_kinase"/>
</dbReference>
<dbReference type="Gene3D" id="1.10.510.10">
    <property type="entry name" value="Transferase(Phosphotransferase) domain 1"/>
    <property type="match status" value="1"/>
</dbReference>
<dbReference type="GO" id="GO:0005737">
    <property type="term" value="C:cytoplasm"/>
    <property type="evidence" value="ECO:0007669"/>
    <property type="project" value="TreeGrafter"/>
</dbReference>
<reference evidence="2 3" key="1">
    <citation type="journal article" date="2019" name="Nat. Ecol. Evol.">
        <title>Megaphylogeny resolves global patterns of mushroom evolution.</title>
        <authorList>
            <person name="Varga T."/>
            <person name="Krizsan K."/>
            <person name="Foldi C."/>
            <person name="Dima B."/>
            <person name="Sanchez-Garcia M."/>
            <person name="Sanchez-Ramirez S."/>
            <person name="Szollosi G.J."/>
            <person name="Szarkandi J.G."/>
            <person name="Papp V."/>
            <person name="Albert L."/>
            <person name="Andreopoulos W."/>
            <person name="Angelini C."/>
            <person name="Antonin V."/>
            <person name="Barry K.W."/>
            <person name="Bougher N.L."/>
            <person name="Buchanan P."/>
            <person name="Buyck B."/>
            <person name="Bense V."/>
            <person name="Catcheside P."/>
            <person name="Chovatia M."/>
            <person name="Cooper J."/>
            <person name="Damon W."/>
            <person name="Desjardin D."/>
            <person name="Finy P."/>
            <person name="Geml J."/>
            <person name="Haridas S."/>
            <person name="Hughes K."/>
            <person name="Justo A."/>
            <person name="Karasinski D."/>
            <person name="Kautmanova I."/>
            <person name="Kiss B."/>
            <person name="Kocsube S."/>
            <person name="Kotiranta H."/>
            <person name="LaButti K.M."/>
            <person name="Lechner B.E."/>
            <person name="Liimatainen K."/>
            <person name="Lipzen A."/>
            <person name="Lukacs Z."/>
            <person name="Mihaltcheva S."/>
            <person name="Morgado L.N."/>
            <person name="Niskanen T."/>
            <person name="Noordeloos M.E."/>
            <person name="Ohm R.A."/>
            <person name="Ortiz-Santana B."/>
            <person name="Ovrebo C."/>
            <person name="Racz N."/>
            <person name="Riley R."/>
            <person name="Savchenko A."/>
            <person name="Shiryaev A."/>
            <person name="Soop K."/>
            <person name="Spirin V."/>
            <person name="Szebenyi C."/>
            <person name="Tomsovsky M."/>
            <person name="Tulloss R.E."/>
            <person name="Uehling J."/>
            <person name="Grigoriev I.V."/>
            <person name="Vagvolgyi C."/>
            <person name="Papp T."/>
            <person name="Martin F.M."/>
            <person name="Miettinen O."/>
            <person name="Hibbett D.S."/>
            <person name="Nagy L.G."/>
        </authorList>
    </citation>
    <scope>NUCLEOTIDE SEQUENCE [LARGE SCALE GENOMIC DNA]</scope>
    <source>
        <strain evidence="2 3">CBS 166.37</strain>
    </source>
</reference>
<feature type="domain" description="Protein kinase" evidence="1">
    <location>
        <begin position="1"/>
        <end position="161"/>
    </location>
</feature>
<dbReference type="PROSITE" id="PS50011">
    <property type="entry name" value="PROTEIN_KINASE_DOM"/>
    <property type="match status" value="1"/>
</dbReference>
<organism evidence="2 3">
    <name type="scientific">Crucibulum laeve</name>
    <dbReference type="NCBI Taxonomy" id="68775"/>
    <lineage>
        <taxon>Eukaryota</taxon>
        <taxon>Fungi</taxon>
        <taxon>Dikarya</taxon>
        <taxon>Basidiomycota</taxon>
        <taxon>Agaricomycotina</taxon>
        <taxon>Agaricomycetes</taxon>
        <taxon>Agaricomycetidae</taxon>
        <taxon>Agaricales</taxon>
        <taxon>Agaricineae</taxon>
        <taxon>Nidulariaceae</taxon>
        <taxon>Crucibulum</taxon>
    </lineage>
</organism>
<keyword evidence="2" id="KW-0418">Kinase</keyword>
<dbReference type="InterPro" id="IPR000719">
    <property type="entry name" value="Prot_kinase_dom"/>
</dbReference>
<gene>
    <name evidence="2" type="ORF">BDQ12DRAFT_609294</name>
</gene>
<dbReference type="InterPro" id="IPR011009">
    <property type="entry name" value="Kinase-like_dom_sf"/>
</dbReference>
<evidence type="ECO:0000313" key="3">
    <source>
        <dbReference type="Proteomes" id="UP000308652"/>
    </source>
</evidence>
<sequence>MRLLGARINHYSQVFQLAQAVNHLHKHAIIHGNIYPGNILINQNDEVVLTDTSVYLATVQYIEYPSGNVRVPASARYKSPEDRQAEHQYMEESTYAMDVFAFASTAYAIINGEALNRYLMDHRTLSRPVMMRDELWLILQKCWSPDPISRPCMNQILSSII</sequence>
<keyword evidence="2" id="KW-0808">Transferase</keyword>
<dbReference type="PANTHER" id="PTHR23257">
    <property type="entry name" value="SERINE-THREONINE PROTEIN KINASE"/>
    <property type="match status" value="1"/>
</dbReference>
<accession>A0A5C3LX76</accession>
<dbReference type="InterPro" id="IPR001245">
    <property type="entry name" value="Ser-Thr/Tyr_kinase_cat_dom"/>
</dbReference>
<dbReference type="SUPFAM" id="SSF56112">
    <property type="entry name" value="Protein kinase-like (PK-like)"/>
    <property type="match status" value="1"/>
</dbReference>
<dbReference type="GO" id="GO:0004672">
    <property type="term" value="F:protein kinase activity"/>
    <property type="evidence" value="ECO:0007669"/>
    <property type="project" value="InterPro"/>
</dbReference>
<protein>
    <submittedName>
        <fullName evidence="2">Kinase-like domain-containing protein</fullName>
    </submittedName>
</protein>
<dbReference type="EMBL" id="ML213612">
    <property type="protein sequence ID" value="TFK36726.1"/>
    <property type="molecule type" value="Genomic_DNA"/>
</dbReference>
<evidence type="ECO:0000313" key="2">
    <source>
        <dbReference type="EMBL" id="TFK36726.1"/>
    </source>
</evidence>
<keyword evidence="3" id="KW-1185">Reference proteome</keyword>
<dbReference type="GO" id="GO:0005524">
    <property type="term" value="F:ATP binding"/>
    <property type="evidence" value="ECO:0007669"/>
    <property type="project" value="InterPro"/>
</dbReference>
<dbReference type="Pfam" id="PF07714">
    <property type="entry name" value="PK_Tyr_Ser-Thr"/>
    <property type="match status" value="1"/>
</dbReference>
<dbReference type="Proteomes" id="UP000308652">
    <property type="component" value="Unassembled WGS sequence"/>
</dbReference>
<dbReference type="AlphaFoldDB" id="A0A5C3LX76"/>